<feature type="transmembrane region" description="Helical" evidence="1">
    <location>
        <begin position="248"/>
        <end position="268"/>
    </location>
</feature>
<keyword evidence="3" id="KW-0645">Protease</keyword>
<sequence length="280" mass="32635">MINLGFLSPSRIFTVLEQIDRAAPSYSLPREQGVRRVTIVMATVGICLLLIHYMKYSSTLLATLQMASSWLGEKPDYIRAKLQATGFINLISYSWWTFWHIVGYLIIPAIIIRYALKEKLVDFGWRWNETHHHWRGYALLITPILFFIFLVSFRDDFLNHYPFYKLAGRSWFDFLAWEALYLIQFITLEFFFRGFFVQALRPSMGANAIWVMCIPYLMIHFPKLWPEAFGALLFGLFLGILALRSRSIWGGFLVHAGIAISMDVASLIRQNALPSVWWPF</sequence>
<keyword evidence="1" id="KW-0812">Transmembrane</keyword>
<keyword evidence="1" id="KW-0472">Membrane</keyword>
<dbReference type="AlphaFoldDB" id="A0AAW7XAJ0"/>
<accession>A0AAW7XAJ0</accession>
<evidence type="ECO:0000256" key="1">
    <source>
        <dbReference type="SAM" id="Phobius"/>
    </source>
</evidence>
<name>A0AAW7XAJ0_9GAMM</name>
<feature type="transmembrane region" description="Helical" evidence="1">
    <location>
        <begin position="137"/>
        <end position="154"/>
    </location>
</feature>
<dbReference type="RefSeq" id="WP_303493854.1">
    <property type="nucleotide sequence ID" value="NZ_JAUOPB010000016.1"/>
</dbReference>
<evidence type="ECO:0000313" key="4">
    <source>
        <dbReference type="Proteomes" id="UP001169760"/>
    </source>
</evidence>
<proteinExistence type="predicted"/>
<comment type="caution">
    <text evidence="3">The sequence shown here is derived from an EMBL/GenBank/DDBJ whole genome shotgun (WGS) entry which is preliminary data.</text>
</comment>
<dbReference type="EC" id="3.4.-.-" evidence="3"/>
<organism evidence="3 4">
    <name type="scientific">Saccharophagus degradans</name>
    <dbReference type="NCBI Taxonomy" id="86304"/>
    <lineage>
        <taxon>Bacteria</taxon>
        <taxon>Pseudomonadati</taxon>
        <taxon>Pseudomonadota</taxon>
        <taxon>Gammaproteobacteria</taxon>
        <taxon>Cellvibrionales</taxon>
        <taxon>Cellvibrionaceae</taxon>
        <taxon>Saccharophagus</taxon>
    </lineage>
</organism>
<protein>
    <submittedName>
        <fullName evidence="3">CPBP family glutamic-type intramembrane protease</fullName>
        <ecNumber evidence="3">3.4.-.-</ecNumber>
    </submittedName>
</protein>
<dbReference type="GO" id="GO:0006508">
    <property type="term" value="P:proteolysis"/>
    <property type="evidence" value="ECO:0007669"/>
    <property type="project" value="UniProtKB-KW"/>
</dbReference>
<reference evidence="3" key="1">
    <citation type="submission" date="2023-07" db="EMBL/GenBank/DDBJ databases">
        <title>Genome content predicts the carbon catabolic preferences of heterotrophic bacteria.</title>
        <authorList>
            <person name="Gralka M."/>
        </authorList>
    </citation>
    <scope>NUCLEOTIDE SEQUENCE</scope>
    <source>
        <strain evidence="3">I3M17_2</strain>
    </source>
</reference>
<feature type="transmembrane region" description="Helical" evidence="1">
    <location>
        <begin position="174"/>
        <end position="192"/>
    </location>
</feature>
<dbReference type="Pfam" id="PF02517">
    <property type="entry name" value="Rce1-like"/>
    <property type="match status" value="1"/>
</dbReference>
<gene>
    <name evidence="3" type="ORF">Q4521_19155</name>
</gene>
<feature type="transmembrane region" description="Helical" evidence="1">
    <location>
        <begin position="224"/>
        <end position="243"/>
    </location>
</feature>
<feature type="transmembrane region" description="Helical" evidence="1">
    <location>
        <begin position="96"/>
        <end position="116"/>
    </location>
</feature>
<dbReference type="InterPro" id="IPR003675">
    <property type="entry name" value="Rce1/LyrA-like_dom"/>
</dbReference>
<feature type="domain" description="CAAX prenyl protease 2/Lysostaphin resistance protein A-like" evidence="2">
    <location>
        <begin position="174"/>
        <end position="258"/>
    </location>
</feature>
<feature type="transmembrane region" description="Helical" evidence="1">
    <location>
        <begin position="199"/>
        <end position="218"/>
    </location>
</feature>
<keyword evidence="1" id="KW-1133">Transmembrane helix</keyword>
<evidence type="ECO:0000259" key="2">
    <source>
        <dbReference type="Pfam" id="PF02517"/>
    </source>
</evidence>
<keyword evidence="3" id="KW-0378">Hydrolase</keyword>
<dbReference type="EMBL" id="JAUOPB010000016">
    <property type="protein sequence ID" value="MDO6424615.1"/>
    <property type="molecule type" value="Genomic_DNA"/>
</dbReference>
<dbReference type="GO" id="GO:0004175">
    <property type="term" value="F:endopeptidase activity"/>
    <property type="evidence" value="ECO:0007669"/>
    <property type="project" value="UniProtKB-ARBA"/>
</dbReference>
<dbReference type="Proteomes" id="UP001169760">
    <property type="component" value="Unassembled WGS sequence"/>
</dbReference>
<evidence type="ECO:0000313" key="3">
    <source>
        <dbReference type="EMBL" id="MDO6424615.1"/>
    </source>
</evidence>
<feature type="transmembrane region" description="Helical" evidence="1">
    <location>
        <begin position="37"/>
        <end position="54"/>
    </location>
</feature>
<dbReference type="GO" id="GO:0080120">
    <property type="term" value="P:CAAX-box protein maturation"/>
    <property type="evidence" value="ECO:0007669"/>
    <property type="project" value="UniProtKB-ARBA"/>
</dbReference>